<feature type="domain" description="AAA+ ATPase" evidence="3">
    <location>
        <begin position="156"/>
        <end position="305"/>
    </location>
</feature>
<dbReference type="GO" id="GO:0005524">
    <property type="term" value="F:ATP binding"/>
    <property type="evidence" value="ECO:0007669"/>
    <property type="project" value="UniProtKB-KW"/>
</dbReference>
<evidence type="ECO:0000313" key="5">
    <source>
        <dbReference type="Proteomes" id="UP000184114"/>
    </source>
</evidence>
<dbReference type="Proteomes" id="UP000184114">
    <property type="component" value="Unassembled WGS sequence"/>
</dbReference>
<evidence type="ECO:0000256" key="1">
    <source>
        <dbReference type="ARBA" id="ARBA00022741"/>
    </source>
</evidence>
<sequence length="327" mass="36294">MLKNSRIYDSVIQNLCGELNTVLAQIPSKYKGKVEEIRLRNGGPLTISYESKDYFISTNGSVSLTPSNAMIIREEHIRNTFQIISNYSVYAYEEEIRNGYITIKGGHRVGIGGKIIYGSNGLETIKNISSLNIRIGKEILGVSDSIIPYLVKIPRIFYNTLIVSPPQCGKTTLLRDIVRNLSNGFSLLKANGFKVSIVDERSEIAGMYKGIAQNDIGIRTDVLDGCLKSDGIMMAIRALSPDIIAVDEIGSKKDVEAINEALRAGIKLIATIHGSNLEEVMRKSSMKELFEEKVFERFIILDRSKGVGSIKEIIDGYSFKPIYELKG</sequence>
<dbReference type="Gene3D" id="3.40.50.300">
    <property type="entry name" value="P-loop containing nucleotide triphosphate hydrolases"/>
    <property type="match status" value="1"/>
</dbReference>
<keyword evidence="1" id="KW-0547">Nucleotide-binding</keyword>
<evidence type="ECO:0000313" key="4">
    <source>
        <dbReference type="EMBL" id="SHE29990.1"/>
    </source>
</evidence>
<dbReference type="InterPro" id="IPR045735">
    <property type="entry name" value="Spore_III_AA_AAA+_ATPase"/>
</dbReference>
<dbReference type="GeneID" id="90994943"/>
<dbReference type="SMART" id="SM00382">
    <property type="entry name" value="AAA"/>
    <property type="match status" value="1"/>
</dbReference>
<dbReference type="InterPro" id="IPR027417">
    <property type="entry name" value="P-loop_NTPase"/>
</dbReference>
<dbReference type="NCBIfam" id="TIGR02858">
    <property type="entry name" value="spore_III_AA"/>
    <property type="match status" value="1"/>
</dbReference>
<dbReference type="Pfam" id="PF19568">
    <property type="entry name" value="Spore_III_AA"/>
    <property type="match status" value="1"/>
</dbReference>
<reference evidence="5" key="1">
    <citation type="submission" date="2016-11" db="EMBL/GenBank/DDBJ databases">
        <authorList>
            <person name="Varghese N."/>
            <person name="Submissions S."/>
        </authorList>
    </citation>
    <scope>NUCLEOTIDE SEQUENCE [LARGE SCALE GENOMIC DNA]</scope>
    <source>
        <strain evidence="5">DSM 18095</strain>
    </source>
</reference>
<dbReference type="InterPro" id="IPR003593">
    <property type="entry name" value="AAA+_ATPase"/>
</dbReference>
<accession>A0A1M4SCR5</accession>
<keyword evidence="5" id="KW-1185">Reference proteome</keyword>
<dbReference type="EMBL" id="FQTY01000001">
    <property type="protein sequence ID" value="SHE29990.1"/>
    <property type="molecule type" value="Genomic_DNA"/>
</dbReference>
<protein>
    <submittedName>
        <fullName evidence="4">Stage III sporulation protein AA</fullName>
    </submittedName>
</protein>
<dbReference type="InterPro" id="IPR014217">
    <property type="entry name" value="Spore_III_AA"/>
</dbReference>
<dbReference type="SUPFAM" id="SSF52540">
    <property type="entry name" value="P-loop containing nucleoside triphosphate hydrolases"/>
    <property type="match status" value="1"/>
</dbReference>
<organism evidence="4 5">
    <name type="scientific">Tissierella praeacuta DSM 18095</name>
    <dbReference type="NCBI Taxonomy" id="1123404"/>
    <lineage>
        <taxon>Bacteria</taxon>
        <taxon>Bacillati</taxon>
        <taxon>Bacillota</taxon>
        <taxon>Tissierellia</taxon>
        <taxon>Tissierellales</taxon>
        <taxon>Tissierellaceae</taxon>
        <taxon>Tissierella</taxon>
    </lineage>
</organism>
<dbReference type="RefSeq" id="WP_072972008.1">
    <property type="nucleotide sequence ID" value="NZ_FQTY01000001.1"/>
</dbReference>
<dbReference type="PANTHER" id="PTHR20953">
    <property type="entry name" value="KINASE-RELATED"/>
    <property type="match status" value="1"/>
</dbReference>
<keyword evidence="2" id="KW-0067">ATP-binding</keyword>
<gene>
    <name evidence="4" type="ORF">SAMN02745784_00251</name>
</gene>
<dbReference type="STRING" id="1123404.SAMN02745784_00251"/>
<evidence type="ECO:0000256" key="2">
    <source>
        <dbReference type="ARBA" id="ARBA00022840"/>
    </source>
</evidence>
<evidence type="ECO:0000259" key="3">
    <source>
        <dbReference type="SMART" id="SM00382"/>
    </source>
</evidence>
<proteinExistence type="predicted"/>
<dbReference type="PANTHER" id="PTHR20953:SF3">
    <property type="entry name" value="P-LOOP CONTAINING NUCLEOSIDE TRIPHOSPHATE HYDROLASES SUPERFAMILY PROTEIN"/>
    <property type="match status" value="1"/>
</dbReference>
<dbReference type="AlphaFoldDB" id="A0A1M4SCR5"/>
<name>A0A1M4SCR5_9FIRM</name>